<proteinExistence type="predicted"/>
<accession>A0A7Y8ASY2</accession>
<dbReference type="Proteomes" id="UP000549134">
    <property type="component" value="Unassembled WGS sequence"/>
</dbReference>
<evidence type="ECO:0000313" key="1">
    <source>
        <dbReference type="EMBL" id="NWD38218.1"/>
    </source>
</evidence>
<evidence type="ECO:0000313" key="2">
    <source>
        <dbReference type="Proteomes" id="UP000549134"/>
    </source>
</evidence>
<sequence length="61" mass="7064">MTSQKIHDLNGAGRALWVLWEQYRYWGLLAQGSSKQLQGRWNIATKTKALIKHDRILRGEA</sequence>
<dbReference type="AlphaFoldDB" id="A0A7Y8ASY2"/>
<dbReference type="RefSeq" id="WP_177007969.1">
    <property type="nucleotide sequence ID" value="NZ_JACAQH010000023.1"/>
</dbReference>
<name>A0A7Y8ASY2_PSETO</name>
<dbReference type="EMBL" id="JACAQK010000015">
    <property type="protein sequence ID" value="NWD38218.1"/>
    <property type="molecule type" value="Genomic_DNA"/>
</dbReference>
<protein>
    <submittedName>
        <fullName evidence="1">Uncharacterized protein</fullName>
    </submittedName>
</protein>
<reference evidence="1 2" key="1">
    <citation type="submission" date="2020-04" db="EMBL/GenBank/DDBJ databases">
        <title>Molecular characterization of pseudomonads from Agaricus bisporus reveal novel blotch 2 pathogens in Western Europe.</title>
        <authorList>
            <person name="Taparia T."/>
            <person name="Krijger M."/>
            <person name="Haynes E."/>
            <person name="Elpinstone J.G."/>
            <person name="Noble R."/>
            <person name="Van Der Wolf J."/>
        </authorList>
    </citation>
    <scope>NUCLEOTIDE SEQUENCE [LARGE SCALE GENOMIC DNA]</scope>
    <source>
        <strain evidence="1 2">IPO3746</strain>
    </source>
</reference>
<gene>
    <name evidence="1" type="ORF">HX787_20345</name>
</gene>
<comment type="caution">
    <text evidence="1">The sequence shown here is derived from an EMBL/GenBank/DDBJ whole genome shotgun (WGS) entry which is preliminary data.</text>
</comment>
<organism evidence="1 2">
    <name type="scientific">Pseudomonas tolaasii</name>
    <dbReference type="NCBI Taxonomy" id="29442"/>
    <lineage>
        <taxon>Bacteria</taxon>
        <taxon>Pseudomonadati</taxon>
        <taxon>Pseudomonadota</taxon>
        <taxon>Gammaproteobacteria</taxon>
        <taxon>Pseudomonadales</taxon>
        <taxon>Pseudomonadaceae</taxon>
        <taxon>Pseudomonas</taxon>
    </lineage>
</organism>